<proteinExistence type="predicted"/>
<keyword evidence="1" id="KW-1185">Reference proteome</keyword>
<sequence length="69" mass="7975">MSPQLLTDVSVVVNGCPRIVDECSEVFFFHYHVIKHERSLFTSKYHLSQKISQFTSPCLEVVDRCPRSC</sequence>
<evidence type="ECO:0000313" key="2">
    <source>
        <dbReference type="WBParaSite" id="ACRNAN_scaffold1220.g23261.t1"/>
    </source>
</evidence>
<protein>
    <submittedName>
        <fullName evidence="2">Uncharacterized protein</fullName>
    </submittedName>
</protein>
<dbReference type="WBParaSite" id="ACRNAN_scaffold1220.g23261.t1">
    <property type="protein sequence ID" value="ACRNAN_scaffold1220.g23261.t1"/>
    <property type="gene ID" value="ACRNAN_scaffold1220.g23261"/>
</dbReference>
<organism evidence="1 2">
    <name type="scientific">Acrobeloides nanus</name>
    <dbReference type="NCBI Taxonomy" id="290746"/>
    <lineage>
        <taxon>Eukaryota</taxon>
        <taxon>Metazoa</taxon>
        <taxon>Ecdysozoa</taxon>
        <taxon>Nematoda</taxon>
        <taxon>Chromadorea</taxon>
        <taxon>Rhabditida</taxon>
        <taxon>Tylenchina</taxon>
        <taxon>Cephalobomorpha</taxon>
        <taxon>Cephaloboidea</taxon>
        <taxon>Cephalobidae</taxon>
        <taxon>Acrobeloides</taxon>
    </lineage>
</organism>
<reference evidence="2" key="1">
    <citation type="submission" date="2022-11" db="UniProtKB">
        <authorList>
            <consortium name="WormBaseParasite"/>
        </authorList>
    </citation>
    <scope>IDENTIFICATION</scope>
</reference>
<evidence type="ECO:0000313" key="1">
    <source>
        <dbReference type="Proteomes" id="UP000887540"/>
    </source>
</evidence>
<dbReference type="AlphaFoldDB" id="A0A914CLS6"/>
<dbReference type="Proteomes" id="UP000887540">
    <property type="component" value="Unplaced"/>
</dbReference>
<accession>A0A914CLS6</accession>
<name>A0A914CLS6_9BILA</name>